<dbReference type="OrthoDB" id="3269759at2759"/>
<accession>A0A0C3BZG7</accession>
<dbReference type="EMBL" id="KN832993">
    <property type="protein sequence ID" value="KIM82762.1"/>
    <property type="molecule type" value="Genomic_DNA"/>
</dbReference>
<dbReference type="InParanoid" id="A0A0C3BZG7"/>
<sequence length="133" mass="14783">MSDIAITLNSQSLFVIPKLHDDGSNWADYEPQAKNAMGVKGLMKHAEGCARQPAPLILLNDVLMSQDDPTKLATEEQLDPAEKKIDDYEWNEAHAKHIILSTTSPRLSSKIKNLTTTKAMWDAVLVDVRDALQ</sequence>
<organism evidence="1 2">
    <name type="scientific">Piloderma croceum (strain F 1598)</name>
    <dbReference type="NCBI Taxonomy" id="765440"/>
    <lineage>
        <taxon>Eukaryota</taxon>
        <taxon>Fungi</taxon>
        <taxon>Dikarya</taxon>
        <taxon>Basidiomycota</taxon>
        <taxon>Agaricomycotina</taxon>
        <taxon>Agaricomycetes</taxon>
        <taxon>Agaricomycetidae</taxon>
        <taxon>Atheliales</taxon>
        <taxon>Atheliaceae</taxon>
        <taxon>Piloderma</taxon>
    </lineage>
</organism>
<gene>
    <name evidence="1" type="ORF">PILCRDRAFT_7666</name>
</gene>
<keyword evidence="2" id="KW-1185">Reference proteome</keyword>
<evidence type="ECO:0000313" key="1">
    <source>
        <dbReference type="EMBL" id="KIM82762.1"/>
    </source>
</evidence>
<protein>
    <submittedName>
        <fullName evidence="1">Uncharacterized protein</fullName>
    </submittedName>
</protein>
<name>A0A0C3BZG7_PILCF</name>
<proteinExistence type="predicted"/>
<reference evidence="1 2" key="1">
    <citation type="submission" date="2014-04" db="EMBL/GenBank/DDBJ databases">
        <authorList>
            <consortium name="DOE Joint Genome Institute"/>
            <person name="Kuo A."/>
            <person name="Tarkka M."/>
            <person name="Buscot F."/>
            <person name="Kohler A."/>
            <person name="Nagy L.G."/>
            <person name="Floudas D."/>
            <person name="Copeland A."/>
            <person name="Barry K.W."/>
            <person name="Cichocki N."/>
            <person name="Veneault-Fourrey C."/>
            <person name="LaButti K."/>
            <person name="Lindquist E.A."/>
            <person name="Lipzen A."/>
            <person name="Lundell T."/>
            <person name="Morin E."/>
            <person name="Murat C."/>
            <person name="Sun H."/>
            <person name="Tunlid A."/>
            <person name="Henrissat B."/>
            <person name="Grigoriev I.V."/>
            <person name="Hibbett D.S."/>
            <person name="Martin F."/>
            <person name="Nordberg H.P."/>
            <person name="Cantor M.N."/>
            <person name="Hua S.X."/>
        </authorList>
    </citation>
    <scope>NUCLEOTIDE SEQUENCE [LARGE SCALE GENOMIC DNA]</scope>
    <source>
        <strain evidence="1 2">F 1598</strain>
    </source>
</reference>
<dbReference type="Proteomes" id="UP000054166">
    <property type="component" value="Unassembled WGS sequence"/>
</dbReference>
<dbReference type="HOGENOM" id="CLU_078575_4_0_1"/>
<dbReference type="AlphaFoldDB" id="A0A0C3BZG7"/>
<reference evidence="2" key="2">
    <citation type="submission" date="2015-01" db="EMBL/GenBank/DDBJ databases">
        <title>Evolutionary Origins and Diversification of the Mycorrhizal Mutualists.</title>
        <authorList>
            <consortium name="DOE Joint Genome Institute"/>
            <consortium name="Mycorrhizal Genomics Consortium"/>
            <person name="Kohler A."/>
            <person name="Kuo A."/>
            <person name="Nagy L.G."/>
            <person name="Floudas D."/>
            <person name="Copeland A."/>
            <person name="Barry K.W."/>
            <person name="Cichocki N."/>
            <person name="Veneault-Fourrey C."/>
            <person name="LaButti K."/>
            <person name="Lindquist E.A."/>
            <person name="Lipzen A."/>
            <person name="Lundell T."/>
            <person name="Morin E."/>
            <person name="Murat C."/>
            <person name="Riley R."/>
            <person name="Ohm R."/>
            <person name="Sun H."/>
            <person name="Tunlid A."/>
            <person name="Henrissat B."/>
            <person name="Grigoriev I.V."/>
            <person name="Hibbett D.S."/>
            <person name="Martin F."/>
        </authorList>
    </citation>
    <scope>NUCLEOTIDE SEQUENCE [LARGE SCALE GENOMIC DNA]</scope>
    <source>
        <strain evidence="2">F 1598</strain>
    </source>
</reference>
<evidence type="ECO:0000313" key="2">
    <source>
        <dbReference type="Proteomes" id="UP000054166"/>
    </source>
</evidence>